<evidence type="ECO:0000313" key="1">
    <source>
        <dbReference type="EMBL" id="RRR73076.1"/>
    </source>
</evidence>
<dbReference type="AlphaFoldDB" id="A0A426U193"/>
<dbReference type="Gene3D" id="1.25.40.10">
    <property type="entry name" value="Tetratricopeptide repeat domain"/>
    <property type="match status" value="2"/>
</dbReference>
<accession>A0A426U193</accession>
<reference evidence="1 2" key="1">
    <citation type="submission" date="2018-12" db="EMBL/GenBank/DDBJ databases">
        <title>Genome Sequence of Candidatus Viridilinea halotolerans isolated from saline sulfide-rich spring.</title>
        <authorList>
            <person name="Grouzdev D.S."/>
            <person name="Burganskaya E.I."/>
            <person name="Krutkina M.S."/>
            <person name="Sukhacheva M.V."/>
            <person name="Gorlenko V.M."/>
        </authorList>
    </citation>
    <scope>NUCLEOTIDE SEQUENCE [LARGE SCALE GENOMIC DNA]</scope>
    <source>
        <strain evidence="1">Chok-6</strain>
    </source>
</reference>
<dbReference type="SUPFAM" id="SSF52540">
    <property type="entry name" value="P-loop containing nucleoside triphosphate hydrolases"/>
    <property type="match status" value="1"/>
</dbReference>
<dbReference type="SUPFAM" id="SSF48452">
    <property type="entry name" value="TPR-like"/>
    <property type="match status" value="1"/>
</dbReference>
<dbReference type="EMBL" id="RSAS01000358">
    <property type="protein sequence ID" value="RRR73076.1"/>
    <property type="molecule type" value="Genomic_DNA"/>
</dbReference>
<comment type="caution">
    <text evidence="1">The sequence shown here is derived from an EMBL/GenBank/DDBJ whole genome shotgun (WGS) entry which is preliminary data.</text>
</comment>
<proteinExistence type="predicted"/>
<dbReference type="Proteomes" id="UP000280307">
    <property type="component" value="Unassembled WGS sequence"/>
</dbReference>
<name>A0A426U193_9CHLR</name>
<dbReference type="InterPro" id="IPR027417">
    <property type="entry name" value="P-loop_NTPase"/>
</dbReference>
<dbReference type="Pfam" id="PF13424">
    <property type="entry name" value="TPR_12"/>
    <property type="match status" value="1"/>
</dbReference>
<dbReference type="InterPro" id="IPR019734">
    <property type="entry name" value="TPR_rpt"/>
</dbReference>
<organism evidence="1 2">
    <name type="scientific">Candidatus Viridilinea halotolerans</name>
    <dbReference type="NCBI Taxonomy" id="2491704"/>
    <lineage>
        <taxon>Bacteria</taxon>
        <taxon>Bacillati</taxon>
        <taxon>Chloroflexota</taxon>
        <taxon>Chloroflexia</taxon>
        <taxon>Chloroflexales</taxon>
        <taxon>Chloroflexineae</taxon>
        <taxon>Oscillochloridaceae</taxon>
        <taxon>Candidatus Viridilinea</taxon>
    </lineage>
</organism>
<dbReference type="SMART" id="SM00028">
    <property type="entry name" value="TPR"/>
    <property type="match status" value="3"/>
</dbReference>
<dbReference type="InterPro" id="IPR011990">
    <property type="entry name" value="TPR-like_helical_dom_sf"/>
</dbReference>
<protein>
    <submittedName>
        <fullName evidence="1">Tetratricopeptide repeat protein</fullName>
    </submittedName>
</protein>
<evidence type="ECO:0000313" key="2">
    <source>
        <dbReference type="Proteomes" id="UP000280307"/>
    </source>
</evidence>
<gene>
    <name evidence="1" type="ORF">EI684_09375</name>
</gene>
<sequence length="995" mass="113873">MTASVPVFPDPADEIGQSAALNLVEQVIRSFASASAVYHILGDGGIGKSHLLGVAQRAVQEDHKQRNILRLASGVIDLADTRYQHPLWLMQIVAKRISTLLQNQSEQRGLFNSFDQQVERYIRTQGAHFQSGEGLSSVRDAFLLDYNQIARHYPIVLTIDTFERLDPRIPDVEAYNFRPANRLERWLLDLINDLDNTLTFIAGRIQKRQVLLLTERLGAKLARRLLLQPFTPAETQAYMEARGEQPHDLAWYQRMYEVSGGHPVRLIVALEIARAVQFDPDHLPPSFTQPHPTTTQKLGQDFSATYMKALYEQDQTMARLIEQAVFLRKGLYPSLLQHLAHAGGDESASEEMPALLQRLQAMAFVKHAGDNMLSLHDEIYDMLTQHVSQASIDGWYQHTIEHLEAAIKRLNVEIEREGLTVERLAQLRSYQIHRLYYKLARTPNLSGYQDYCELVYSSILGYDEDFDIQIQDEFARFFDARTVLGKNYRQQLALQGLPWERLVCDEAVRWVFRRIHSYTSESSNRNEEALALADRVAQDFAQVLAEDPLAACSLEVARLEAAGLLWREPEQMAVLRERYTKLTQTLRAITQRPIDSDLPLTTHTQQQARFFLAYALNNWGYLERVRQRLKTAANHYREAISLYKTLGPETTALRATTLNNLAFALKEQGELELALRYAQRVVQIQRTVGHRYREAAAHLTTTNICLDLDNILAAQQHVEHAKLLLQEFPNSRFAALCARTEGELYRWLGWVNYKERSVSEEQFAHALACYQTALSLLGTSGERERIVEIYKGLGCTYRNRGHARFRRHEDGAADMDEARAILAQALVHCPRGLPLQADIMEDIGVTYVYQRRFVEARQQLLQAAQAVPAEYTIGYVPTEATTTPTDEVQQFWLQRAQIDLQLAICALGLEELDEAGDRLLRAFTALYRFSPGAHQQINTFRTVTRDYTAGLRDPARIKKLRHATYLRSQRLQAREAFFELNRIFLQAEEIAELLD</sequence>